<accession>A0AA87ZX85</accession>
<organism evidence="2 3">
    <name type="scientific">Ficus carica</name>
    <name type="common">Common fig</name>
    <dbReference type="NCBI Taxonomy" id="3494"/>
    <lineage>
        <taxon>Eukaryota</taxon>
        <taxon>Viridiplantae</taxon>
        <taxon>Streptophyta</taxon>
        <taxon>Embryophyta</taxon>
        <taxon>Tracheophyta</taxon>
        <taxon>Spermatophyta</taxon>
        <taxon>Magnoliopsida</taxon>
        <taxon>eudicotyledons</taxon>
        <taxon>Gunneridae</taxon>
        <taxon>Pentapetalae</taxon>
        <taxon>rosids</taxon>
        <taxon>fabids</taxon>
        <taxon>Rosales</taxon>
        <taxon>Moraceae</taxon>
        <taxon>Ficeae</taxon>
        <taxon>Ficus</taxon>
    </lineage>
</organism>
<sequence>MEEPLLVPPEKKMQYLGTFGIIKSAIEVPLRSHTIIIFTFLTSLPFFFTILPQKLPSLLNFSFSNSISSHYYYYYYSDNSLIHDTALVLDFTTWLLKSWLVDFLRFAVAIATIYSASKVCTTKRSMKLGDLMRCYPITKASVMGPLSTFLVMSVFSSVSFDLVTQWGGRGPLVKTRTMIFQVVHGMTYAAGLTIWSGYCALWNVGVVMSVLEGNRIIGLEAFSASSDLMRRNGVRGTVLMVFYHVWRLGLGLPTYFSIYSYSGEGRWLGKKEKFLNLLVQQISPKFDQFLLVSNALIKRLREEALTALWFSTSPSSPTIIKYQMLVGLPKVYHELTAEHEDNKSIGQMT</sequence>
<protein>
    <submittedName>
        <fullName evidence="2">Uncharacterized protein</fullName>
    </submittedName>
</protein>
<reference evidence="2" key="1">
    <citation type="submission" date="2023-07" db="EMBL/GenBank/DDBJ databases">
        <title>draft genome sequence of fig (Ficus carica).</title>
        <authorList>
            <person name="Takahashi T."/>
            <person name="Nishimura K."/>
        </authorList>
    </citation>
    <scope>NUCLEOTIDE SEQUENCE</scope>
</reference>
<dbReference type="Proteomes" id="UP001187192">
    <property type="component" value="Unassembled WGS sequence"/>
</dbReference>
<comment type="caution">
    <text evidence="2">The sequence shown here is derived from an EMBL/GenBank/DDBJ whole genome shotgun (WGS) entry which is preliminary data.</text>
</comment>
<dbReference type="AlphaFoldDB" id="A0AA87ZX85"/>
<evidence type="ECO:0000313" key="3">
    <source>
        <dbReference type="Proteomes" id="UP001187192"/>
    </source>
</evidence>
<dbReference type="EMBL" id="BTGU01000013">
    <property type="protein sequence ID" value="GMN41644.1"/>
    <property type="molecule type" value="Genomic_DNA"/>
</dbReference>
<name>A0AA87ZX85_FICCA</name>
<feature type="transmembrane region" description="Helical" evidence="1">
    <location>
        <begin position="137"/>
        <end position="158"/>
    </location>
</feature>
<feature type="transmembrane region" description="Helical" evidence="1">
    <location>
        <begin position="33"/>
        <end position="51"/>
    </location>
</feature>
<dbReference type="PANTHER" id="PTHR36714">
    <property type="entry name" value="T23E23.1"/>
    <property type="match status" value="1"/>
</dbReference>
<evidence type="ECO:0000313" key="2">
    <source>
        <dbReference type="EMBL" id="GMN41644.1"/>
    </source>
</evidence>
<proteinExistence type="predicted"/>
<feature type="transmembrane region" description="Helical" evidence="1">
    <location>
        <begin position="178"/>
        <end position="201"/>
    </location>
</feature>
<gene>
    <name evidence="2" type="ORF">TIFTF001_010863</name>
</gene>
<keyword evidence="1" id="KW-0812">Transmembrane</keyword>
<dbReference type="PANTHER" id="PTHR36714:SF1">
    <property type="entry name" value="T23E23.1"/>
    <property type="match status" value="1"/>
</dbReference>
<keyword evidence="1" id="KW-1133">Transmembrane helix</keyword>
<keyword evidence="3" id="KW-1185">Reference proteome</keyword>
<evidence type="ECO:0000256" key="1">
    <source>
        <dbReference type="SAM" id="Phobius"/>
    </source>
</evidence>
<feature type="transmembrane region" description="Helical" evidence="1">
    <location>
        <begin position="96"/>
        <end position="116"/>
    </location>
</feature>
<keyword evidence="1" id="KW-0472">Membrane</keyword>